<dbReference type="EMBL" id="BAABEP010000010">
    <property type="protein sequence ID" value="GAA3723185.1"/>
    <property type="molecule type" value="Genomic_DNA"/>
</dbReference>
<evidence type="ECO:0008006" key="3">
    <source>
        <dbReference type="Google" id="ProtNLM"/>
    </source>
</evidence>
<dbReference type="Pfam" id="PF01904">
    <property type="entry name" value="DUF72"/>
    <property type="match status" value="1"/>
</dbReference>
<dbReference type="Proteomes" id="UP001499884">
    <property type="component" value="Unassembled WGS sequence"/>
</dbReference>
<dbReference type="InterPro" id="IPR002763">
    <property type="entry name" value="DUF72"/>
</dbReference>
<dbReference type="SUPFAM" id="SSF117396">
    <property type="entry name" value="TM1631-like"/>
    <property type="match status" value="1"/>
</dbReference>
<comment type="caution">
    <text evidence="1">The sequence shown here is derived from an EMBL/GenBank/DDBJ whole genome shotgun (WGS) entry which is preliminary data.</text>
</comment>
<dbReference type="InterPro" id="IPR036520">
    <property type="entry name" value="UPF0759_sf"/>
</dbReference>
<keyword evidence="2" id="KW-1185">Reference proteome</keyword>
<evidence type="ECO:0000313" key="1">
    <source>
        <dbReference type="EMBL" id="GAA3723185.1"/>
    </source>
</evidence>
<accession>A0ABP7EQX0</accession>
<gene>
    <name evidence="1" type="ORF">GCM10023082_21560</name>
</gene>
<name>A0ABP7EQX0_9ACTN</name>
<protein>
    <recommendedName>
        <fullName evidence="3">DUF72 domain-containing protein</fullName>
    </recommendedName>
</protein>
<reference evidence="2" key="1">
    <citation type="journal article" date="2019" name="Int. J. Syst. Evol. Microbiol.">
        <title>The Global Catalogue of Microorganisms (GCM) 10K type strain sequencing project: providing services to taxonomists for standard genome sequencing and annotation.</title>
        <authorList>
            <consortium name="The Broad Institute Genomics Platform"/>
            <consortium name="The Broad Institute Genome Sequencing Center for Infectious Disease"/>
            <person name="Wu L."/>
            <person name="Ma J."/>
        </authorList>
    </citation>
    <scope>NUCLEOTIDE SEQUENCE [LARGE SCALE GENOMIC DNA]</scope>
    <source>
        <strain evidence="2">JCM 30846</strain>
    </source>
</reference>
<evidence type="ECO:0000313" key="2">
    <source>
        <dbReference type="Proteomes" id="UP001499884"/>
    </source>
</evidence>
<sequence length="113" mass="12339">MGRAHPRGLPLRGKAFSLLTGHPTRQAALPADLRATLPARRGTDGVDPGLLDDVWDRFSGALEPLRAAGRLGTLLFQFPRRLAPGPAATAFLHRCRERAAGWPMAVEFRHPGW</sequence>
<organism evidence="1 2">
    <name type="scientific">Streptomyces tremellae</name>
    <dbReference type="NCBI Taxonomy" id="1124239"/>
    <lineage>
        <taxon>Bacteria</taxon>
        <taxon>Bacillati</taxon>
        <taxon>Actinomycetota</taxon>
        <taxon>Actinomycetes</taxon>
        <taxon>Kitasatosporales</taxon>
        <taxon>Streptomycetaceae</taxon>
        <taxon>Streptomyces</taxon>
    </lineage>
</organism>
<dbReference type="Gene3D" id="3.20.20.410">
    <property type="entry name" value="Protein of unknown function UPF0759"/>
    <property type="match status" value="1"/>
</dbReference>
<proteinExistence type="predicted"/>